<dbReference type="InterPro" id="IPR031425">
    <property type="entry name" value="NPR1/NH1-interacting"/>
</dbReference>
<keyword evidence="6" id="KW-1185">Reference proteome</keyword>
<evidence type="ECO:0000313" key="5">
    <source>
        <dbReference type="EMBL" id="PON88743.1"/>
    </source>
</evidence>
<evidence type="ECO:0000256" key="3">
    <source>
        <dbReference type="ARBA" id="ARBA00023242"/>
    </source>
</evidence>
<name>A0A2P5ET77_TREOI</name>
<evidence type="ECO:0000256" key="1">
    <source>
        <dbReference type="ARBA" id="ARBA00004123"/>
    </source>
</evidence>
<dbReference type="GO" id="GO:0005634">
    <property type="term" value="C:nucleus"/>
    <property type="evidence" value="ECO:0007669"/>
    <property type="project" value="UniProtKB-SubCell"/>
</dbReference>
<feature type="compositionally biased region" description="Acidic residues" evidence="4">
    <location>
        <begin position="14"/>
        <end position="23"/>
    </location>
</feature>
<feature type="compositionally biased region" description="Basic residues" evidence="4">
    <location>
        <begin position="1"/>
        <end position="10"/>
    </location>
</feature>
<keyword evidence="3" id="KW-0539">Nucleus</keyword>
<dbReference type="PANTHER" id="PTHR33669">
    <property type="entry name" value="PROTEIN NEGATIVE REGULATOR OF RESISTANCE"/>
    <property type="match status" value="1"/>
</dbReference>
<dbReference type="Proteomes" id="UP000237000">
    <property type="component" value="Unassembled WGS sequence"/>
</dbReference>
<dbReference type="InParanoid" id="A0A2P5ET77"/>
<evidence type="ECO:0000256" key="4">
    <source>
        <dbReference type="SAM" id="MobiDB-lite"/>
    </source>
</evidence>
<dbReference type="GO" id="GO:0010112">
    <property type="term" value="P:regulation of systemic acquired resistance"/>
    <property type="evidence" value="ECO:0007669"/>
    <property type="project" value="InterPro"/>
</dbReference>
<comment type="caution">
    <text evidence="5">The sequence shown here is derived from an EMBL/GenBank/DDBJ whole genome shotgun (WGS) entry which is preliminary data.</text>
</comment>
<dbReference type="EMBL" id="JXTC01000102">
    <property type="protein sequence ID" value="PON88743.1"/>
    <property type="molecule type" value="Genomic_DNA"/>
</dbReference>
<dbReference type="Pfam" id="PF15699">
    <property type="entry name" value="NPR1_interact"/>
    <property type="match status" value="1"/>
</dbReference>
<gene>
    <name evidence="5" type="ORF">TorRG33x02_154490</name>
</gene>
<reference evidence="6" key="1">
    <citation type="submission" date="2016-06" db="EMBL/GenBank/DDBJ databases">
        <title>Parallel loss of symbiosis genes in relatives of nitrogen-fixing non-legume Parasponia.</title>
        <authorList>
            <person name="Van Velzen R."/>
            <person name="Holmer R."/>
            <person name="Bu F."/>
            <person name="Rutten L."/>
            <person name="Van Zeijl A."/>
            <person name="Liu W."/>
            <person name="Santuari L."/>
            <person name="Cao Q."/>
            <person name="Sharma T."/>
            <person name="Shen D."/>
            <person name="Roswanjaya Y."/>
            <person name="Wardhani T."/>
            <person name="Kalhor M.S."/>
            <person name="Jansen J."/>
            <person name="Van den Hoogen J."/>
            <person name="Gungor B."/>
            <person name="Hartog M."/>
            <person name="Hontelez J."/>
            <person name="Verver J."/>
            <person name="Yang W.-C."/>
            <person name="Schijlen E."/>
            <person name="Repin R."/>
            <person name="Schilthuizen M."/>
            <person name="Schranz E."/>
            <person name="Heidstra R."/>
            <person name="Miyata K."/>
            <person name="Fedorova E."/>
            <person name="Kohlen W."/>
            <person name="Bisseling T."/>
            <person name="Smit S."/>
            <person name="Geurts R."/>
        </authorList>
    </citation>
    <scope>NUCLEOTIDE SEQUENCE [LARGE SCALE GENOMIC DNA]</scope>
    <source>
        <strain evidence="6">cv. RG33-2</strain>
    </source>
</reference>
<feature type="compositionally biased region" description="Pro residues" evidence="4">
    <location>
        <begin position="109"/>
        <end position="121"/>
    </location>
</feature>
<protein>
    <submittedName>
        <fullName evidence="5">NIM1-interacting protein</fullName>
    </submittedName>
</protein>
<proteinExistence type="inferred from homology"/>
<sequence>MESVSKKRKRSCQDYDDEEDEEGKIDKFYALIKSIREARNRLINMKGSSDHDHVFSKELITTHPKELHKPAVQVWKPSFEREDFTEDTHADDHDHDQLIVKTPLLTVMMPPPPPPPPPPSAPTLEAAQQREETGEGIDLDLTLSL</sequence>
<organism evidence="5 6">
    <name type="scientific">Trema orientale</name>
    <name type="common">Charcoal tree</name>
    <name type="synonym">Celtis orientalis</name>
    <dbReference type="NCBI Taxonomy" id="63057"/>
    <lineage>
        <taxon>Eukaryota</taxon>
        <taxon>Viridiplantae</taxon>
        <taxon>Streptophyta</taxon>
        <taxon>Embryophyta</taxon>
        <taxon>Tracheophyta</taxon>
        <taxon>Spermatophyta</taxon>
        <taxon>Magnoliopsida</taxon>
        <taxon>eudicotyledons</taxon>
        <taxon>Gunneridae</taxon>
        <taxon>Pentapetalae</taxon>
        <taxon>rosids</taxon>
        <taxon>fabids</taxon>
        <taxon>Rosales</taxon>
        <taxon>Cannabaceae</taxon>
        <taxon>Trema</taxon>
    </lineage>
</organism>
<evidence type="ECO:0000313" key="6">
    <source>
        <dbReference type="Proteomes" id="UP000237000"/>
    </source>
</evidence>
<comment type="similarity">
    <text evidence="2">Belongs to the NPR1-interactor family.</text>
</comment>
<comment type="subcellular location">
    <subcellularLocation>
        <location evidence="1">Nucleus</location>
    </subcellularLocation>
</comment>
<accession>A0A2P5ET77</accession>
<evidence type="ECO:0000256" key="2">
    <source>
        <dbReference type="ARBA" id="ARBA00009937"/>
    </source>
</evidence>
<feature type="region of interest" description="Disordered" evidence="4">
    <location>
        <begin position="1"/>
        <end position="23"/>
    </location>
</feature>
<dbReference type="PANTHER" id="PTHR33669:SF14">
    <property type="entry name" value="NRR REPRESSOR HOMOLOG 3"/>
    <property type="match status" value="1"/>
</dbReference>
<dbReference type="AlphaFoldDB" id="A0A2P5ET77"/>
<feature type="region of interest" description="Disordered" evidence="4">
    <location>
        <begin position="105"/>
        <end position="145"/>
    </location>
</feature>
<dbReference type="OrthoDB" id="1194673at2759"/>